<sequence>MPEDISSGGSGPLHEIYIRRSSTMRSTRGRPTAAWHMLRYTDICMCPDGPDAPEMTRQASFGRIPHRVTYSVTSGFLALQRDRQNSWF</sequence>
<proteinExistence type="predicted"/>
<protein>
    <submittedName>
        <fullName evidence="1">Uncharacterized protein</fullName>
    </submittedName>
</protein>
<evidence type="ECO:0000313" key="2">
    <source>
        <dbReference type="Proteomes" id="UP000075230"/>
    </source>
</evidence>
<reference evidence="2" key="2">
    <citation type="submission" date="2016-02" db="EMBL/GenBank/DDBJ databases">
        <title>Genome sequencing of Aspergillus luchuensis NBRC 4314.</title>
        <authorList>
            <person name="Yamada O."/>
        </authorList>
    </citation>
    <scope>NUCLEOTIDE SEQUENCE [LARGE SCALE GENOMIC DNA]</scope>
    <source>
        <strain evidence="2">RIB 2604</strain>
    </source>
</reference>
<reference evidence="1 2" key="1">
    <citation type="journal article" date="2016" name="DNA Res.">
        <title>Genome sequence of Aspergillus luchuensis NBRC 4314.</title>
        <authorList>
            <person name="Yamada O."/>
            <person name="Machida M."/>
            <person name="Hosoyama A."/>
            <person name="Goto M."/>
            <person name="Takahashi T."/>
            <person name="Futagami T."/>
            <person name="Yamagata Y."/>
            <person name="Takeuchi M."/>
            <person name="Kobayashi T."/>
            <person name="Koike H."/>
            <person name="Abe K."/>
            <person name="Asai K."/>
            <person name="Arita M."/>
            <person name="Fujita N."/>
            <person name="Fukuda K."/>
            <person name="Higa K."/>
            <person name="Horikawa H."/>
            <person name="Ishikawa T."/>
            <person name="Jinno K."/>
            <person name="Kato Y."/>
            <person name="Kirimura K."/>
            <person name="Mizutani O."/>
            <person name="Nakasone K."/>
            <person name="Sano M."/>
            <person name="Shiraishi Y."/>
            <person name="Tsukahara M."/>
            <person name="Gomi K."/>
        </authorList>
    </citation>
    <scope>NUCLEOTIDE SEQUENCE [LARGE SCALE GENOMIC DNA]</scope>
    <source>
        <strain evidence="1 2">RIB 2604</strain>
    </source>
</reference>
<comment type="caution">
    <text evidence="1">The sequence shown here is derived from an EMBL/GenBank/DDBJ whole genome shotgun (WGS) entry which is preliminary data.</text>
</comment>
<accession>A0A146F7V4</accession>
<dbReference type="EMBL" id="BCWF01000015">
    <property type="protein sequence ID" value="GAT22095.1"/>
    <property type="molecule type" value="Genomic_DNA"/>
</dbReference>
<dbReference type="AlphaFoldDB" id="A0A146F7V4"/>
<gene>
    <name evidence="1" type="ORF">RIB2604_01501250</name>
</gene>
<evidence type="ECO:0000313" key="1">
    <source>
        <dbReference type="EMBL" id="GAT22095.1"/>
    </source>
</evidence>
<dbReference type="Proteomes" id="UP000075230">
    <property type="component" value="Unassembled WGS sequence"/>
</dbReference>
<name>A0A146F7V4_ASPKA</name>
<organism evidence="1 2">
    <name type="scientific">Aspergillus kawachii</name>
    <name type="common">White koji mold</name>
    <name type="synonym">Aspergillus awamori var. kawachi</name>
    <dbReference type="NCBI Taxonomy" id="1069201"/>
    <lineage>
        <taxon>Eukaryota</taxon>
        <taxon>Fungi</taxon>
        <taxon>Dikarya</taxon>
        <taxon>Ascomycota</taxon>
        <taxon>Pezizomycotina</taxon>
        <taxon>Eurotiomycetes</taxon>
        <taxon>Eurotiomycetidae</taxon>
        <taxon>Eurotiales</taxon>
        <taxon>Aspergillaceae</taxon>
        <taxon>Aspergillus</taxon>
        <taxon>Aspergillus subgen. Circumdati</taxon>
    </lineage>
</organism>